<dbReference type="GO" id="GO:0000287">
    <property type="term" value="F:magnesium ion binding"/>
    <property type="evidence" value="ECO:0007669"/>
    <property type="project" value="TreeGrafter"/>
</dbReference>
<evidence type="ECO:0000256" key="3">
    <source>
        <dbReference type="ARBA" id="ARBA00022842"/>
    </source>
</evidence>
<evidence type="ECO:0000256" key="2">
    <source>
        <dbReference type="ARBA" id="ARBA00022723"/>
    </source>
</evidence>
<dbReference type="PANTHER" id="PTHR13794:SF58">
    <property type="entry name" value="MITOCHONDRIAL ENOLASE SUPERFAMILY MEMBER 1"/>
    <property type="match status" value="1"/>
</dbReference>
<dbReference type="SFLD" id="SFLDG00179">
    <property type="entry name" value="mandelate_racemase"/>
    <property type="match status" value="1"/>
</dbReference>
<dbReference type="SUPFAM" id="SSF51604">
    <property type="entry name" value="Enolase C-terminal domain-like"/>
    <property type="match status" value="1"/>
</dbReference>
<dbReference type="Pfam" id="PF13378">
    <property type="entry name" value="MR_MLE_C"/>
    <property type="match status" value="1"/>
</dbReference>
<feature type="domain" description="Mandelate racemase/muconate lactonizing enzyme C-terminal" evidence="4">
    <location>
        <begin position="113"/>
        <end position="211"/>
    </location>
</feature>
<name>A0A381SZT7_9ZZZZ</name>
<keyword evidence="3" id="KW-0460">Magnesium</keyword>
<dbReference type="SMART" id="SM00922">
    <property type="entry name" value="MR_MLE"/>
    <property type="match status" value="1"/>
</dbReference>
<dbReference type="EMBL" id="UINC01003750">
    <property type="protein sequence ID" value="SVA08944.1"/>
    <property type="molecule type" value="Genomic_DNA"/>
</dbReference>
<dbReference type="InterPro" id="IPR013341">
    <property type="entry name" value="Mandelate_racemase_N_dom"/>
</dbReference>
<dbReference type="SUPFAM" id="SSF54826">
    <property type="entry name" value="Enolase N-terminal domain-like"/>
    <property type="match status" value="1"/>
</dbReference>
<dbReference type="SFLD" id="SFLDS00001">
    <property type="entry name" value="Enolase"/>
    <property type="match status" value="1"/>
</dbReference>
<dbReference type="PANTHER" id="PTHR13794">
    <property type="entry name" value="ENOLASE SUPERFAMILY, MANDELATE RACEMASE"/>
    <property type="match status" value="1"/>
</dbReference>
<dbReference type="Pfam" id="PF02746">
    <property type="entry name" value="MR_MLE_N"/>
    <property type="match status" value="1"/>
</dbReference>
<dbReference type="InterPro" id="IPR029065">
    <property type="entry name" value="Enolase_C-like"/>
</dbReference>
<dbReference type="InterPro" id="IPR036849">
    <property type="entry name" value="Enolase-like_C_sf"/>
</dbReference>
<comment type="cofactor">
    <cofactor evidence="1">
        <name>Mg(2+)</name>
        <dbReference type="ChEBI" id="CHEBI:18420"/>
    </cofactor>
</comment>
<dbReference type="AlphaFoldDB" id="A0A381SZT7"/>
<evidence type="ECO:0000313" key="5">
    <source>
        <dbReference type="EMBL" id="SVA08944.1"/>
    </source>
</evidence>
<gene>
    <name evidence="5" type="ORF">METZ01_LOCUS61798</name>
</gene>
<organism evidence="5">
    <name type="scientific">marine metagenome</name>
    <dbReference type="NCBI Taxonomy" id="408172"/>
    <lineage>
        <taxon>unclassified sequences</taxon>
        <taxon>metagenomes</taxon>
        <taxon>ecological metagenomes</taxon>
    </lineage>
</organism>
<dbReference type="InterPro" id="IPR029017">
    <property type="entry name" value="Enolase-like_N"/>
</dbReference>
<dbReference type="GO" id="GO:0016052">
    <property type="term" value="P:carbohydrate catabolic process"/>
    <property type="evidence" value="ECO:0007669"/>
    <property type="project" value="TreeGrafter"/>
</dbReference>
<sequence length="337" mass="36422">VSTDTGAEGLGFCYGGTRGGALATLAVRELLSDCVVGRDPHLLESIWETMYRETLLQGRRGAVIRAIGAIDQALWDAVSREAGLPLHRYLGGYREETVPAYASGGYYAENKTPDDLAREVSEYIDLGFDAVKIKVGGVSTQDDAVRIAAVREAIGPDVPLFLDANNAWRDASSAIQAVRAWEQWSPGWIEEPLMPDDVRGHAVMAKAVTTPVATGEIHATRWDFLDLVERRAAAVLQPDAGVCGGITEWRRIAALAAAHDITIAPHWLADLHLHLVAATPNAVWVEYFTNFSVLNIGRLFSTAPEVVPGGLALPQSAGLGIELDNKAVSRYAVDDWQ</sequence>
<protein>
    <recommendedName>
        <fullName evidence="4">Mandelate racemase/muconate lactonizing enzyme C-terminal domain-containing protein</fullName>
    </recommendedName>
</protein>
<dbReference type="GO" id="GO:0016836">
    <property type="term" value="F:hydro-lyase activity"/>
    <property type="evidence" value="ECO:0007669"/>
    <property type="project" value="TreeGrafter"/>
</dbReference>
<dbReference type="InterPro" id="IPR046945">
    <property type="entry name" value="RHMD-like"/>
</dbReference>
<keyword evidence="2" id="KW-0479">Metal-binding</keyword>
<proteinExistence type="predicted"/>
<accession>A0A381SZT7</accession>
<dbReference type="Gene3D" id="3.20.20.120">
    <property type="entry name" value="Enolase-like C-terminal domain"/>
    <property type="match status" value="1"/>
</dbReference>
<evidence type="ECO:0000259" key="4">
    <source>
        <dbReference type="SMART" id="SM00922"/>
    </source>
</evidence>
<dbReference type="CDD" id="cd03316">
    <property type="entry name" value="MR_like"/>
    <property type="match status" value="1"/>
</dbReference>
<dbReference type="InterPro" id="IPR013342">
    <property type="entry name" value="Mandelate_racemase_C"/>
</dbReference>
<dbReference type="Gene3D" id="3.30.390.10">
    <property type="entry name" value="Enolase-like, N-terminal domain"/>
    <property type="match status" value="1"/>
</dbReference>
<reference evidence="5" key="1">
    <citation type="submission" date="2018-05" db="EMBL/GenBank/DDBJ databases">
        <authorList>
            <person name="Lanie J.A."/>
            <person name="Ng W.-L."/>
            <person name="Kazmierczak K.M."/>
            <person name="Andrzejewski T.M."/>
            <person name="Davidsen T.M."/>
            <person name="Wayne K.J."/>
            <person name="Tettelin H."/>
            <person name="Glass J.I."/>
            <person name="Rusch D."/>
            <person name="Podicherti R."/>
            <person name="Tsui H.-C.T."/>
            <person name="Winkler M.E."/>
        </authorList>
    </citation>
    <scope>NUCLEOTIDE SEQUENCE</scope>
</reference>
<feature type="non-terminal residue" evidence="5">
    <location>
        <position position="1"/>
    </location>
</feature>
<evidence type="ECO:0000256" key="1">
    <source>
        <dbReference type="ARBA" id="ARBA00001946"/>
    </source>
</evidence>